<dbReference type="Pfam" id="PF01694">
    <property type="entry name" value="Rhomboid"/>
    <property type="match status" value="1"/>
</dbReference>
<comment type="subcellular location">
    <subcellularLocation>
        <location evidence="2">Golgi apparatus</location>
        <location evidence="2">cis-Golgi network membrane</location>
        <topology evidence="2">Multi-pass membrane protein</topology>
    </subcellularLocation>
</comment>
<comment type="similarity">
    <text evidence="3">Belongs to the peptidase S54 family.</text>
</comment>
<keyword evidence="6 13" id="KW-0812">Transmembrane</keyword>
<dbReference type="SUPFAM" id="SSF144091">
    <property type="entry name" value="Rhomboid-like"/>
    <property type="match status" value="1"/>
</dbReference>
<dbReference type="InterPro" id="IPR022764">
    <property type="entry name" value="Peptidase_S54_rhomboid_dom"/>
</dbReference>
<evidence type="ECO:0000259" key="14">
    <source>
        <dbReference type="Pfam" id="PF01694"/>
    </source>
</evidence>
<evidence type="ECO:0000256" key="4">
    <source>
        <dbReference type="ARBA" id="ARBA00013039"/>
    </source>
</evidence>
<keyword evidence="5" id="KW-0645">Protease</keyword>
<keyword evidence="9 13" id="KW-0472">Membrane</keyword>
<feature type="transmembrane region" description="Helical" evidence="13">
    <location>
        <begin position="125"/>
        <end position="144"/>
    </location>
</feature>
<reference evidence="15 16" key="1">
    <citation type="journal article" date="2011" name="Proc. Natl. Acad. Sci. U.S.A.">
        <title>Comparative genomics of xylose-fermenting fungi for enhanced biofuel production.</title>
        <authorList>
            <person name="Wohlbach D.J."/>
            <person name="Kuo A."/>
            <person name="Sato T.K."/>
            <person name="Potts K.M."/>
            <person name="Salamov A.A."/>
            <person name="LaButti K.M."/>
            <person name="Sun H."/>
            <person name="Clum A."/>
            <person name="Pangilinan J.L."/>
            <person name="Lindquist E.A."/>
            <person name="Lucas S."/>
            <person name="Lapidus A."/>
            <person name="Jin M."/>
            <person name="Gunawan C."/>
            <person name="Balan V."/>
            <person name="Dale B.E."/>
            <person name="Jeffries T.W."/>
            <person name="Zinkel R."/>
            <person name="Barry K.W."/>
            <person name="Grigoriev I.V."/>
            <person name="Gasch A.P."/>
        </authorList>
    </citation>
    <scope>NUCLEOTIDE SEQUENCE [LARGE SCALE GENOMIC DNA]</scope>
    <source>
        <strain evidence="16">ATCC 10573 / BCRC 21748 / CBS 615 / JCM 9827 / NBRC 10315 / NRRL Y-1498 / VKM Y-70</strain>
    </source>
</reference>
<protein>
    <recommendedName>
        <fullName evidence="11">Rhomboid-type serine protease 2</fullName>
        <ecNumber evidence="4">3.4.21.105</ecNumber>
    </recommendedName>
    <alternativeName>
        <fullName evidence="12">Rhomboid protein 2</fullName>
    </alternativeName>
</protein>
<dbReference type="eggNOG" id="KOG2632">
    <property type="taxonomic scope" value="Eukaryota"/>
</dbReference>
<feature type="transmembrane region" description="Helical" evidence="13">
    <location>
        <begin position="172"/>
        <end position="201"/>
    </location>
</feature>
<dbReference type="Gene3D" id="1.20.1540.10">
    <property type="entry name" value="Rhomboid-like"/>
    <property type="match status" value="1"/>
</dbReference>
<dbReference type="PANTHER" id="PTHR43066">
    <property type="entry name" value="RHOMBOID-RELATED PROTEIN"/>
    <property type="match status" value="1"/>
</dbReference>
<evidence type="ECO:0000256" key="7">
    <source>
        <dbReference type="ARBA" id="ARBA00022801"/>
    </source>
</evidence>
<evidence type="ECO:0000313" key="16">
    <source>
        <dbReference type="Proteomes" id="UP000000707"/>
    </source>
</evidence>
<feature type="transmembrane region" description="Helical" evidence="13">
    <location>
        <begin position="67"/>
        <end position="86"/>
    </location>
</feature>
<name>G3AY13_CANTC</name>
<sequence>MSLLNRLTRLIPQDFQLKDYPALTVGLIPFTFLLLLLDSFSNRALSNFFSLDPYAPFRFDLNRVSFYVLYHTGFTHYLVNILAIAAPMCHFERAHGTVHTGITLNLLAVTAGLQYCLLGSFLYPNTRVIGLSGIIFSFVTYFAVKEHEFQPVSFRFPLNGTDISLPTKYSPFVSLAIVTVIFPGSSFFGHLAGISSGYLLAYGKLNILYPPSSIIVAIENKLAGLIKLLDGLVDFVGEQEAINLRYVAYSPIFSSDPETVAISSSTDTTAHTTFRSEGHVLGAA</sequence>
<evidence type="ECO:0000313" key="15">
    <source>
        <dbReference type="EMBL" id="EGV65746.1"/>
    </source>
</evidence>
<evidence type="ECO:0000256" key="9">
    <source>
        <dbReference type="ARBA" id="ARBA00023136"/>
    </source>
</evidence>
<dbReference type="Proteomes" id="UP000000707">
    <property type="component" value="Unassembled WGS sequence"/>
</dbReference>
<evidence type="ECO:0000256" key="13">
    <source>
        <dbReference type="SAM" id="Phobius"/>
    </source>
</evidence>
<evidence type="ECO:0000256" key="3">
    <source>
        <dbReference type="ARBA" id="ARBA00009045"/>
    </source>
</evidence>
<evidence type="ECO:0000256" key="8">
    <source>
        <dbReference type="ARBA" id="ARBA00022989"/>
    </source>
</evidence>
<keyword evidence="8 13" id="KW-1133">Transmembrane helix</keyword>
<evidence type="ECO:0000256" key="12">
    <source>
        <dbReference type="ARBA" id="ARBA00042081"/>
    </source>
</evidence>
<comment type="catalytic activity">
    <reaction evidence="1">
        <text>Cleaves type-1 transmembrane domains using a catalytic dyad composed of serine and histidine that are contributed by different transmembrane domains.</text>
        <dbReference type="EC" id="3.4.21.105"/>
    </reaction>
</comment>
<evidence type="ECO:0000256" key="10">
    <source>
        <dbReference type="ARBA" id="ARBA00037147"/>
    </source>
</evidence>
<evidence type="ECO:0000256" key="1">
    <source>
        <dbReference type="ARBA" id="ARBA00000156"/>
    </source>
</evidence>
<feature type="transmembrane region" description="Helical" evidence="13">
    <location>
        <begin position="20"/>
        <end position="37"/>
    </location>
</feature>
<evidence type="ECO:0000256" key="2">
    <source>
        <dbReference type="ARBA" id="ARBA00004257"/>
    </source>
</evidence>
<dbReference type="GO" id="GO:0004252">
    <property type="term" value="F:serine-type endopeptidase activity"/>
    <property type="evidence" value="ECO:0007669"/>
    <property type="project" value="InterPro"/>
</dbReference>
<dbReference type="EC" id="3.4.21.105" evidence="4"/>
<dbReference type="PANTHER" id="PTHR43066:SF1">
    <property type="entry name" value="RHOMBOID PROTEIN 2"/>
    <property type="match status" value="1"/>
</dbReference>
<proteinExistence type="inferred from homology"/>
<dbReference type="GO" id="GO:0005794">
    <property type="term" value="C:Golgi apparatus"/>
    <property type="evidence" value="ECO:0007669"/>
    <property type="project" value="UniProtKB-SubCell"/>
</dbReference>
<evidence type="ECO:0000256" key="5">
    <source>
        <dbReference type="ARBA" id="ARBA00022670"/>
    </source>
</evidence>
<evidence type="ECO:0000256" key="11">
    <source>
        <dbReference type="ARBA" id="ARBA00039804"/>
    </source>
</evidence>
<feature type="domain" description="Peptidase S54 rhomboid" evidence="14">
    <location>
        <begin position="61"/>
        <end position="203"/>
    </location>
</feature>
<dbReference type="STRING" id="590646.G3AY13"/>
<keyword evidence="16" id="KW-1185">Reference proteome</keyword>
<dbReference type="GO" id="GO:0006508">
    <property type="term" value="P:proteolysis"/>
    <property type="evidence" value="ECO:0007669"/>
    <property type="project" value="UniProtKB-KW"/>
</dbReference>
<dbReference type="InterPro" id="IPR035952">
    <property type="entry name" value="Rhomboid-like_sf"/>
</dbReference>
<dbReference type="EMBL" id="GL996512">
    <property type="protein sequence ID" value="EGV65746.1"/>
    <property type="molecule type" value="Genomic_DNA"/>
</dbReference>
<gene>
    <name evidence="15" type="ORF">CANTEDRAFT_112606</name>
</gene>
<keyword evidence="7" id="KW-0378">Hydrolase</keyword>
<dbReference type="OrthoDB" id="10257275at2759"/>
<organism evidence="16">
    <name type="scientific">Candida tenuis (strain ATCC 10573 / BCRC 21748 / CBS 615 / JCM 9827 / NBRC 10315 / NRRL Y-1498 / VKM Y-70)</name>
    <name type="common">Yeast</name>
    <name type="synonym">Yamadazyma tenuis</name>
    <dbReference type="NCBI Taxonomy" id="590646"/>
    <lineage>
        <taxon>Eukaryota</taxon>
        <taxon>Fungi</taxon>
        <taxon>Dikarya</taxon>
        <taxon>Ascomycota</taxon>
        <taxon>Saccharomycotina</taxon>
        <taxon>Pichiomycetes</taxon>
        <taxon>Debaryomycetaceae</taxon>
        <taxon>Yamadazyma</taxon>
    </lineage>
</organism>
<evidence type="ECO:0000256" key="6">
    <source>
        <dbReference type="ARBA" id="ARBA00022692"/>
    </source>
</evidence>
<dbReference type="GO" id="GO:0016020">
    <property type="term" value="C:membrane"/>
    <property type="evidence" value="ECO:0007669"/>
    <property type="project" value="InterPro"/>
</dbReference>
<accession>G3AY13</accession>
<dbReference type="AlphaFoldDB" id="G3AY13"/>
<dbReference type="HOGENOM" id="CLU_071084_0_0_1"/>
<feature type="transmembrane region" description="Helical" evidence="13">
    <location>
        <begin position="98"/>
        <end position="118"/>
    </location>
</feature>
<comment type="function">
    <text evidence="10">Probable rhomboid-type serine protease that catalyzes intramembrane proteolysis.</text>
</comment>